<protein>
    <submittedName>
        <fullName evidence="2">Transcriptional regulator, PadR-like family</fullName>
    </submittedName>
</protein>
<name>F6D224_METPW</name>
<accession>F6D224</accession>
<dbReference type="GeneID" id="10668365"/>
<dbReference type="PANTHER" id="PTHR33169">
    <property type="entry name" value="PADR-FAMILY TRANSCRIPTIONAL REGULATOR"/>
    <property type="match status" value="1"/>
</dbReference>
<dbReference type="KEGG" id="mew:MSWAN_0863"/>
<dbReference type="InterPro" id="IPR036390">
    <property type="entry name" value="WH_DNA-bd_sf"/>
</dbReference>
<dbReference type="Gene3D" id="1.10.10.10">
    <property type="entry name" value="Winged helix-like DNA-binding domain superfamily/Winged helix DNA-binding domain"/>
    <property type="match status" value="1"/>
</dbReference>
<dbReference type="HOGENOM" id="CLU_063440_3_2_2"/>
<dbReference type="RefSeq" id="WP_013825392.1">
    <property type="nucleotide sequence ID" value="NC_015574.1"/>
</dbReference>
<dbReference type="EMBL" id="CP002772">
    <property type="protein sequence ID" value="AEG17890.1"/>
    <property type="molecule type" value="Genomic_DNA"/>
</dbReference>
<dbReference type="SUPFAM" id="SSF46785">
    <property type="entry name" value="Winged helix' DNA-binding domain"/>
    <property type="match status" value="1"/>
</dbReference>
<dbReference type="InterPro" id="IPR005149">
    <property type="entry name" value="Tscrpt_reg_PadR_N"/>
</dbReference>
<evidence type="ECO:0000259" key="1">
    <source>
        <dbReference type="Pfam" id="PF03551"/>
    </source>
</evidence>
<dbReference type="eggNOG" id="arCOG00001">
    <property type="taxonomic scope" value="Archaea"/>
</dbReference>
<reference evidence="2 3" key="1">
    <citation type="journal article" date="2014" name="Int. J. Syst. Evol. Microbiol.">
        <title>Methanobacterium paludis sp. nov. and a novel strain of Methanobacterium lacus isolated from northern peatlands.</title>
        <authorList>
            <person name="Cadillo-Quiroz H."/>
            <person name="Brauer S.L."/>
            <person name="Goodson N."/>
            <person name="Yavitt J.B."/>
            <person name="Zinder S.H."/>
        </authorList>
    </citation>
    <scope>NUCLEOTIDE SEQUENCE [LARGE SCALE GENOMIC DNA]</scope>
    <source>
        <strain evidence="3">DSM 25820 / JCM 18151 / SWAN1</strain>
    </source>
</reference>
<dbReference type="STRING" id="868131.MSWAN_0863"/>
<evidence type="ECO:0000313" key="2">
    <source>
        <dbReference type="EMBL" id="AEG17890.1"/>
    </source>
</evidence>
<evidence type="ECO:0000313" key="3">
    <source>
        <dbReference type="Proteomes" id="UP000009231"/>
    </source>
</evidence>
<proteinExistence type="predicted"/>
<dbReference type="Proteomes" id="UP000009231">
    <property type="component" value="Chromosome"/>
</dbReference>
<organism evidence="2 3">
    <name type="scientific">Methanobacterium paludis (strain DSM 25820 / JCM 18151 / SWAN1)</name>
    <dbReference type="NCBI Taxonomy" id="868131"/>
    <lineage>
        <taxon>Archaea</taxon>
        <taxon>Methanobacteriati</taxon>
        <taxon>Methanobacteriota</taxon>
        <taxon>Methanomada group</taxon>
        <taxon>Methanobacteria</taxon>
        <taxon>Methanobacteriales</taxon>
        <taxon>Methanobacteriaceae</taxon>
        <taxon>Methanobacterium</taxon>
    </lineage>
</organism>
<dbReference type="InterPro" id="IPR052509">
    <property type="entry name" value="Metal_resp_DNA-bind_regulator"/>
</dbReference>
<dbReference type="InterPro" id="IPR036388">
    <property type="entry name" value="WH-like_DNA-bd_sf"/>
</dbReference>
<dbReference type="AlphaFoldDB" id="F6D224"/>
<keyword evidence="3" id="KW-1185">Reference proteome</keyword>
<sequence length="114" mass="13405">MVNIFERFETEMKRGVIQVAVMCLLENERYGYDITKSLKSAGLKVEEGTLYPLLRRLENDNLLSSRWDTNDSRPRKYYMITEYGKQVRTSWLDSLKSINTALEQFENNINKGDN</sequence>
<dbReference type="Pfam" id="PF03551">
    <property type="entry name" value="PadR"/>
    <property type="match status" value="1"/>
</dbReference>
<gene>
    <name evidence="2" type="ordered locus">MSWAN_0863</name>
</gene>
<dbReference type="OrthoDB" id="56053at2157"/>
<feature type="domain" description="Transcription regulator PadR N-terminal" evidence="1">
    <location>
        <begin position="23"/>
        <end position="88"/>
    </location>
</feature>
<dbReference type="PANTHER" id="PTHR33169:SF14">
    <property type="entry name" value="TRANSCRIPTIONAL REGULATOR RV3488"/>
    <property type="match status" value="1"/>
</dbReference>